<evidence type="ECO:0000313" key="10">
    <source>
        <dbReference type="Proteomes" id="UP001332931"/>
    </source>
</evidence>
<dbReference type="InterPro" id="IPR008147">
    <property type="entry name" value="Gln_synt_N"/>
</dbReference>
<dbReference type="PROSITE" id="PS51986">
    <property type="entry name" value="GS_BETA_GRASP"/>
    <property type="match status" value="1"/>
</dbReference>
<accession>A0ABU7RB84</accession>
<evidence type="ECO:0000256" key="2">
    <source>
        <dbReference type="ARBA" id="ARBA00022598"/>
    </source>
</evidence>
<evidence type="ECO:0000256" key="4">
    <source>
        <dbReference type="ARBA" id="ARBA00022840"/>
    </source>
</evidence>
<dbReference type="InterPro" id="IPR008146">
    <property type="entry name" value="Gln_synth_cat_dom"/>
</dbReference>
<name>A0ABU7RB84_9ACTN</name>
<evidence type="ECO:0000256" key="5">
    <source>
        <dbReference type="PROSITE-ProRule" id="PRU01330"/>
    </source>
</evidence>
<feature type="domain" description="GS beta-grasp" evidence="7">
    <location>
        <begin position="17"/>
        <end position="102"/>
    </location>
</feature>
<dbReference type="RefSeq" id="WP_330958427.1">
    <property type="nucleotide sequence ID" value="NZ_JAZGJQ010000006.1"/>
</dbReference>
<sequence>MSNDRNVDFVLRTVEKRDIRFVRLWFSDILGNLKSFSISPEELPEAFEEGIGFDGSAVDGFAPAEESDMLAFPDAQTFQILPWRPTEGGVARIFCDIRTPQGEPFEGDVRGCLKRVFQKADNEGYVFNVGPKIEYFYFADEGPEPVTVDSASYFDLTPYDSARDLRRSTTLTLERMSIPVQYSYHANAPSQNGIELRYSEAVNCADNIMTARLVIKQEANEQNMFASFMPKPLTGHSGSAMFLYESLLNHDGENLFWREGGEGEDHLSDLARHFTAGILKYAPEFMLITNPTVNSYKRLQANGEVPIFATWGRRNRAALVRIPTYKPGKKMAARIEVRNPDPTANPYLACAATLAAGLRGVEDELPLTDELSLSGDDLSEERMAAAGFRRLPRSLGEAIDAFVASDLMREVLGDQIFDYLVTNKRKEWEDYCTTVTDWEKAHYYAGF</sequence>
<dbReference type="SMART" id="SM01230">
    <property type="entry name" value="Gln-synt_C"/>
    <property type="match status" value="1"/>
</dbReference>
<gene>
    <name evidence="9" type="ORF">VXJ25_06660</name>
</gene>
<evidence type="ECO:0000313" key="9">
    <source>
        <dbReference type="EMBL" id="MEE6147659.1"/>
    </source>
</evidence>
<dbReference type="PANTHER" id="PTHR43785">
    <property type="entry name" value="GAMMA-GLUTAMYLPUTRESCINE SYNTHETASE"/>
    <property type="match status" value="1"/>
</dbReference>
<reference evidence="9 10" key="1">
    <citation type="submission" date="2024-01" db="EMBL/GenBank/DDBJ databases">
        <title>Description of Olsenella sp. nov., isolated from pig feces.</title>
        <authorList>
            <person name="Chang Y.-H."/>
        </authorList>
    </citation>
    <scope>NUCLEOTIDE SEQUENCE [LARGE SCALE GENOMIC DNA]</scope>
    <source>
        <strain evidence="9 10">YH-ols2223</strain>
    </source>
</reference>
<evidence type="ECO:0000259" key="7">
    <source>
        <dbReference type="PROSITE" id="PS51986"/>
    </source>
</evidence>
<evidence type="ECO:0000256" key="6">
    <source>
        <dbReference type="RuleBase" id="RU000384"/>
    </source>
</evidence>
<dbReference type="InterPro" id="IPR036651">
    <property type="entry name" value="Gln_synt_N_sf"/>
</dbReference>
<dbReference type="GO" id="GO:0016874">
    <property type="term" value="F:ligase activity"/>
    <property type="evidence" value="ECO:0007669"/>
    <property type="project" value="UniProtKB-KW"/>
</dbReference>
<dbReference type="Gene3D" id="3.10.20.70">
    <property type="entry name" value="Glutamine synthetase, N-terminal domain"/>
    <property type="match status" value="1"/>
</dbReference>
<comment type="caution">
    <text evidence="9">The sequence shown here is derived from an EMBL/GenBank/DDBJ whole genome shotgun (WGS) entry which is preliminary data.</text>
</comment>
<keyword evidence="2 9" id="KW-0436">Ligase</keyword>
<dbReference type="InterPro" id="IPR014746">
    <property type="entry name" value="Gln_synth/guanido_kin_cat_dom"/>
</dbReference>
<keyword evidence="4" id="KW-0067">ATP-binding</keyword>
<evidence type="ECO:0000256" key="3">
    <source>
        <dbReference type="ARBA" id="ARBA00022741"/>
    </source>
</evidence>
<comment type="similarity">
    <text evidence="1 5 6">Belongs to the glutamine synthetase family.</text>
</comment>
<organism evidence="9 10">
    <name type="scientific">Olsenella absiana</name>
    <dbReference type="NCBI Taxonomy" id="3115222"/>
    <lineage>
        <taxon>Bacteria</taxon>
        <taxon>Bacillati</taxon>
        <taxon>Actinomycetota</taxon>
        <taxon>Coriobacteriia</taxon>
        <taxon>Coriobacteriales</taxon>
        <taxon>Atopobiaceae</taxon>
        <taxon>Olsenella</taxon>
    </lineage>
</organism>
<dbReference type="SUPFAM" id="SSF54368">
    <property type="entry name" value="Glutamine synthetase, N-terminal domain"/>
    <property type="match status" value="1"/>
</dbReference>
<evidence type="ECO:0000259" key="8">
    <source>
        <dbReference type="PROSITE" id="PS51987"/>
    </source>
</evidence>
<dbReference type="Pfam" id="PF03951">
    <property type="entry name" value="Gln-synt_N"/>
    <property type="match status" value="1"/>
</dbReference>
<proteinExistence type="inferred from homology"/>
<dbReference type="EMBL" id="JAZGJQ010000006">
    <property type="protein sequence ID" value="MEE6147659.1"/>
    <property type="molecule type" value="Genomic_DNA"/>
</dbReference>
<dbReference type="PANTHER" id="PTHR43785:SF12">
    <property type="entry name" value="TYPE-1 GLUTAMINE SYNTHETASE 2"/>
    <property type="match status" value="1"/>
</dbReference>
<dbReference type="Pfam" id="PF00120">
    <property type="entry name" value="Gln-synt_C"/>
    <property type="match status" value="1"/>
</dbReference>
<keyword evidence="3" id="KW-0547">Nucleotide-binding</keyword>
<protein>
    <submittedName>
        <fullName evidence="9">Glutamine synthetase family protein</fullName>
        <ecNumber evidence="9">6.3.1.-</ecNumber>
    </submittedName>
</protein>
<feature type="domain" description="GS catalytic" evidence="8">
    <location>
        <begin position="109"/>
        <end position="447"/>
    </location>
</feature>
<dbReference type="SUPFAM" id="SSF55931">
    <property type="entry name" value="Glutamine synthetase/guanido kinase"/>
    <property type="match status" value="1"/>
</dbReference>
<dbReference type="Proteomes" id="UP001332931">
    <property type="component" value="Unassembled WGS sequence"/>
</dbReference>
<dbReference type="PROSITE" id="PS51987">
    <property type="entry name" value="GS_CATALYTIC"/>
    <property type="match status" value="1"/>
</dbReference>
<dbReference type="Gene3D" id="3.30.590.10">
    <property type="entry name" value="Glutamine synthetase/guanido kinase, catalytic domain"/>
    <property type="match status" value="1"/>
</dbReference>
<evidence type="ECO:0000256" key="1">
    <source>
        <dbReference type="ARBA" id="ARBA00009897"/>
    </source>
</evidence>
<dbReference type="EC" id="6.3.1.-" evidence="9"/>
<keyword evidence="10" id="KW-1185">Reference proteome</keyword>